<feature type="compositionally biased region" description="Gly residues" evidence="1">
    <location>
        <begin position="1527"/>
        <end position="1541"/>
    </location>
</feature>
<feature type="domain" description="Filamentous haemagglutinin FhaB/tRNA nuclease CdiA-like TPS" evidence="2">
    <location>
        <begin position="87"/>
        <end position="199"/>
    </location>
</feature>
<dbReference type="InterPro" id="IPR012334">
    <property type="entry name" value="Pectin_lyas_fold"/>
</dbReference>
<evidence type="ECO:0000313" key="4">
    <source>
        <dbReference type="Proteomes" id="UP001629214"/>
    </source>
</evidence>
<evidence type="ECO:0000259" key="2">
    <source>
        <dbReference type="SMART" id="SM00912"/>
    </source>
</evidence>
<feature type="compositionally biased region" description="Low complexity" evidence="1">
    <location>
        <begin position="1542"/>
        <end position="1560"/>
    </location>
</feature>
<dbReference type="Pfam" id="PF05860">
    <property type="entry name" value="TPS"/>
    <property type="match status" value="1"/>
</dbReference>
<name>A0ABW8Z8A7_9BURK</name>
<dbReference type="PANTHER" id="PTHR12338:SF5">
    <property type="entry name" value="ANTIGEN 43-RELATED"/>
    <property type="match status" value="1"/>
</dbReference>
<dbReference type="Gene3D" id="2.160.20.10">
    <property type="entry name" value="Single-stranded right-handed beta-helix, Pectin lyase-like"/>
    <property type="match status" value="1"/>
</dbReference>
<evidence type="ECO:0000313" key="3">
    <source>
        <dbReference type="EMBL" id="MFL9879312.1"/>
    </source>
</evidence>
<organism evidence="3 4">
    <name type="scientific">Herbaspirillum rhizosphaerae</name>
    <dbReference type="NCBI Taxonomy" id="346179"/>
    <lineage>
        <taxon>Bacteria</taxon>
        <taxon>Pseudomonadati</taxon>
        <taxon>Pseudomonadota</taxon>
        <taxon>Betaproteobacteria</taxon>
        <taxon>Burkholderiales</taxon>
        <taxon>Oxalobacteraceae</taxon>
        <taxon>Herbaspirillum</taxon>
    </lineage>
</organism>
<comment type="caution">
    <text evidence="3">The sequence shown here is derived from an EMBL/GenBank/DDBJ whole genome shotgun (WGS) entry which is preliminary data.</text>
</comment>
<gene>
    <name evidence="3" type="ORF">PQR63_13020</name>
</gene>
<feature type="region of interest" description="Disordered" evidence="1">
    <location>
        <begin position="1497"/>
        <end position="1560"/>
    </location>
</feature>
<dbReference type="EMBL" id="JAQQFR010000007">
    <property type="protein sequence ID" value="MFL9879312.1"/>
    <property type="molecule type" value="Genomic_DNA"/>
</dbReference>
<dbReference type="NCBIfam" id="TIGR01901">
    <property type="entry name" value="adhes_NPXG"/>
    <property type="match status" value="1"/>
</dbReference>
<dbReference type="RefSeq" id="WP_408168310.1">
    <property type="nucleotide sequence ID" value="NZ_JAQQFR010000007.1"/>
</dbReference>
<sequence length="1560" mass="154818">MNNPDQKTIAGKDAARVELLPPSFTLRVGNRRLTMSWRPRKAVPTLLTGLLRRSWRAMFGKSLRISMTAAAICAAWNVPALAAAPPVNTLPTGGAIGYGNATITQNGNTLNINQTSSQAIGSFTTFSIGSNAVVDISQPNAAAAFLARVTGSDPSLIYGLLKSNGTVALINQNGILVGPTGVVDVARFIASTLNVSDSDFLAGRLTFNSGATVGNVENQGTIKSATGGSVYLIGANVTNSGVITSPNGEILLAAGQTVQLVDTATPGVSVNVIGAAGSVTNLGTISAAAGRIGIAAGLINNSGNINASSVVNDGGRIFLRASQNLTTTASSNITADGAGKGGSVVLYSDKVAYLDGDISARGAAGKGGYVETSGRQSLDVVKVPTVGSGGEWYIDPYDLEVVSDSFATNNTTGTDAISSSGNSSKIRASTIVGMLNGGTDVTLTTGNSGGSDAGNITVSADINKVGVVDSNLTLNAQNNISINANITSSGSALNLTLNSYYRGDGGGSHDANVNHADISLNGGVLTVSNGNSTITSNAGNGGLNLNNGSRLLLTQASSGLKAADVTVDGTSSLFISQGSASVGNFTNSGTTSVSGSGTLNVSGDVNNHNLLNLSGSGNVNISGSINNTDTGTMNVDATSLHFNQTNSLNTSGNFNVNGGTVSVQGGNVSGNVRIASGAAFHLNFMNVGNVTGATSFTGGGSMTWSGNITLLSDITLAANGPSLTLNGSNPEFVLTYSGQTPRTFTTGNTVTVNGRASLDPGVIWNNSGTVNINALNQEGDRLSLGGNAQLNNLQRGTINLTGPTSLVANAGDFNNQAGATLNLGTCSTLDVSSNAKFVNAGNITMQVASKILASNAANSGIISGNGTITSSGVFTNNGVVTLGNSGSLTAISFANSLGATLNGTGSVSLTGSFDNNGIVALGTTGSVTATSFNNNAGATVSGNGTYTVSDTFTNSGTLAPGGDGTIGTINIAGNFSQASTGALNIDVIDATTDTGHDRLIVGGASIYLDGTLQTRLLNGAAPSLGTSFAAITSTASPSGYFRHVLGDVLGSGSSLRMFKATGYTAPGLTLTMSGSADFSYAVGEGGDWGNLYNWRVSGDSAGYLPTAVDNVSIGSGIVVSHYDGTDIVNSINIEAGRMAGEITLGGGQLQLVGGTLQTTNLTSAGTVSIGQAEGPGGALTVSGTALMSSLSLDGMGYALNGTSGSSIVVNGTFSQTGGAVINSSGNVALTQVAPTQLNGVQTEGVTQNNPANLVVGNITAASLSLTSAAGNITQTDALHVTQQLTSSSATGTTLDNANNQIAAYSGANSGGGNIMLKNTRNLTDTASTGAVIINGITNTGGDVIIDNTGGMATTSKIKVSGALSLVTHSPLTIGSGGIDASGNIVLVAGNSGSSADNLIINGVVTSAGGNISLFAGNSMSVNANISTAPPGQALFVVTNGVISYAPGVTITDINGTRIPVAQVLAQIVSPTTTSTTTQTITQAITPVVNTVVSSATSPQSTTVTLVPPTLSSSTSTNTATETMTTGGDSGSFGGSDSGGSGSVSTPVKSSTKTASKLYCS</sequence>
<dbReference type="InterPro" id="IPR050909">
    <property type="entry name" value="Bact_Autotransporter_VF"/>
</dbReference>
<feature type="compositionally biased region" description="Low complexity" evidence="1">
    <location>
        <begin position="1497"/>
        <end position="1526"/>
    </location>
</feature>
<protein>
    <submittedName>
        <fullName evidence="3">Filamentous hemagglutinin N-terminal domain-containing protein</fullName>
    </submittedName>
</protein>
<dbReference type="InterPro" id="IPR008638">
    <property type="entry name" value="FhaB/CdiA-like_TPS"/>
</dbReference>
<keyword evidence="4" id="KW-1185">Reference proteome</keyword>
<dbReference type="PANTHER" id="PTHR12338">
    <property type="entry name" value="AUTOTRANSPORTER"/>
    <property type="match status" value="1"/>
</dbReference>
<dbReference type="Proteomes" id="UP001629214">
    <property type="component" value="Unassembled WGS sequence"/>
</dbReference>
<dbReference type="SUPFAM" id="SSF51126">
    <property type="entry name" value="Pectin lyase-like"/>
    <property type="match status" value="1"/>
</dbReference>
<dbReference type="SMART" id="SM00912">
    <property type="entry name" value="Haemagg_act"/>
    <property type="match status" value="1"/>
</dbReference>
<accession>A0ABW8Z8A7</accession>
<evidence type="ECO:0000256" key="1">
    <source>
        <dbReference type="SAM" id="MobiDB-lite"/>
    </source>
</evidence>
<dbReference type="InterPro" id="IPR011050">
    <property type="entry name" value="Pectin_lyase_fold/virulence"/>
</dbReference>
<proteinExistence type="predicted"/>
<reference evidence="3 4" key="1">
    <citation type="journal article" date="2024" name="Chem. Sci.">
        <title>Discovery of megapolipeptins by genome mining of a Burkholderiales bacteria collection.</title>
        <authorList>
            <person name="Paulo B.S."/>
            <person name="Recchia M.J.J."/>
            <person name="Lee S."/>
            <person name="Fergusson C.H."/>
            <person name="Romanowski S.B."/>
            <person name="Hernandez A."/>
            <person name="Krull N."/>
            <person name="Liu D.Y."/>
            <person name="Cavanagh H."/>
            <person name="Bos A."/>
            <person name="Gray C.A."/>
            <person name="Murphy B.T."/>
            <person name="Linington R.G."/>
            <person name="Eustaquio A.S."/>
        </authorList>
    </citation>
    <scope>NUCLEOTIDE SEQUENCE [LARGE SCALE GENOMIC DNA]</scope>
    <source>
        <strain evidence="3 4">RL21-008-BIB-B</strain>
    </source>
</reference>